<comment type="similarity">
    <text evidence="2">Belongs to the MIF family.</text>
</comment>
<dbReference type="InterPro" id="IPR014347">
    <property type="entry name" value="Tautomerase/MIF_sf"/>
</dbReference>
<dbReference type="OMA" id="FTEFIME"/>
<dbReference type="GO" id="GO:0050178">
    <property type="term" value="F:phenylpyruvate tautomerase activity"/>
    <property type="evidence" value="ECO:0007669"/>
    <property type="project" value="TreeGrafter"/>
</dbReference>
<evidence type="ECO:0000313" key="11">
    <source>
        <dbReference type="Proteomes" id="UP000245119"/>
    </source>
</evidence>
<dbReference type="STRING" id="400727.A0A2T7PI68"/>
<protein>
    <recommendedName>
        <fullName evidence="9">D-dopachrome decarboxylase</fullName>
        <ecNumber evidence="9">4.1.1.84</ecNumber>
    </recommendedName>
</protein>
<dbReference type="GO" id="GO:0033981">
    <property type="term" value="F:D-dopachrome decarboxylase activity"/>
    <property type="evidence" value="ECO:0007669"/>
    <property type="project" value="UniProtKB-EC"/>
</dbReference>
<dbReference type="Pfam" id="PF01187">
    <property type="entry name" value="MIF"/>
    <property type="match status" value="1"/>
</dbReference>
<evidence type="ECO:0000313" key="10">
    <source>
        <dbReference type="EMBL" id="PVD33121.1"/>
    </source>
</evidence>
<dbReference type="Proteomes" id="UP000245119">
    <property type="component" value="Linkage Group LG4"/>
</dbReference>
<evidence type="ECO:0000256" key="8">
    <source>
        <dbReference type="ARBA" id="ARBA00037460"/>
    </source>
</evidence>
<evidence type="ECO:0000256" key="9">
    <source>
        <dbReference type="ARBA" id="ARBA00038884"/>
    </source>
</evidence>
<evidence type="ECO:0000256" key="6">
    <source>
        <dbReference type="ARBA" id="ARBA00023101"/>
    </source>
</evidence>
<gene>
    <name evidence="10" type="ORF">C0Q70_08570</name>
</gene>
<evidence type="ECO:0000256" key="4">
    <source>
        <dbReference type="ARBA" id="ARBA00022490"/>
    </source>
</evidence>
<dbReference type="EC" id="4.1.1.84" evidence="9"/>
<keyword evidence="5" id="KW-0007">Acetylation</keyword>
<evidence type="ECO:0000256" key="5">
    <source>
        <dbReference type="ARBA" id="ARBA00022990"/>
    </source>
</evidence>
<reference evidence="10 11" key="1">
    <citation type="submission" date="2018-04" db="EMBL/GenBank/DDBJ databases">
        <title>The genome of golden apple snail Pomacea canaliculata provides insight into stress tolerance and invasive adaptation.</title>
        <authorList>
            <person name="Liu C."/>
            <person name="Liu B."/>
            <person name="Ren Y."/>
            <person name="Zhang Y."/>
            <person name="Wang H."/>
            <person name="Li S."/>
            <person name="Jiang F."/>
            <person name="Yin L."/>
            <person name="Zhang G."/>
            <person name="Qian W."/>
            <person name="Fan W."/>
        </authorList>
    </citation>
    <scope>NUCLEOTIDE SEQUENCE [LARGE SCALE GENOMIC DNA]</scope>
    <source>
        <strain evidence="10">SZHN2017</strain>
        <tissue evidence="10">Muscle</tissue>
    </source>
</reference>
<proteinExistence type="inferred from homology"/>
<keyword evidence="6" id="KW-0470">Melanin biosynthesis</keyword>
<name>A0A2T7PI68_POMCA</name>
<organism evidence="10 11">
    <name type="scientific">Pomacea canaliculata</name>
    <name type="common">Golden apple snail</name>
    <dbReference type="NCBI Taxonomy" id="400727"/>
    <lineage>
        <taxon>Eukaryota</taxon>
        <taxon>Metazoa</taxon>
        <taxon>Spiralia</taxon>
        <taxon>Lophotrochozoa</taxon>
        <taxon>Mollusca</taxon>
        <taxon>Gastropoda</taxon>
        <taxon>Caenogastropoda</taxon>
        <taxon>Architaenioglossa</taxon>
        <taxon>Ampullarioidea</taxon>
        <taxon>Ampullariidae</taxon>
        <taxon>Pomacea</taxon>
    </lineage>
</organism>
<accession>A0A2T7PI68</accession>
<sequence length="111" mass="12599">MPVLNLQTNISAAKIPEDFERQLCEKVGEVLNKPLERITLTITTNLRQFRASSADPMVVLSIHSIAVFDEEKNPNYTPPLLSFLSEKLSLPKSRILVLYFDLLPYQIGQQV</sequence>
<keyword evidence="11" id="KW-1185">Reference proteome</keyword>
<dbReference type="GO" id="GO:0005737">
    <property type="term" value="C:cytoplasm"/>
    <property type="evidence" value="ECO:0007669"/>
    <property type="project" value="UniProtKB-SubCell"/>
</dbReference>
<keyword evidence="7" id="KW-0456">Lyase</keyword>
<evidence type="ECO:0000256" key="2">
    <source>
        <dbReference type="ARBA" id="ARBA00005851"/>
    </source>
</evidence>
<dbReference type="GO" id="GO:0042438">
    <property type="term" value="P:melanin biosynthetic process"/>
    <property type="evidence" value="ECO:0007669"/>
    <property type="project" value="UniProtKB-KW"/>
</dbReference>
<dbReference type="OrthoDB" id="6080988at2759"/>
<evidence type="ECO:0000256" key="7">
    <source>
        <dbReference type="ARBA" id="ARBA00023239"/>
    </source>
</evidence>
<dbReference type="PANTHER" id="PTHR11954">
    <property type="entry name" value="D-DOPACHROME DECARBOXYLASE"/>
    <property type="match status" value="1"/>
</dbReference>
<dbReference type="Gene3D" id="3.30.429.10">
    <property type="entry name" value="Macrophage Migration Inhibitory Factor"/>
    <property type="match status" value="1"/>
</dbReference>
<dbReference type="GO" id="GO:0005615">
    <property type="term" value="C:extracellular space"/>
    <property type="evidence" value="ECO:0007669"/>
    <property type="project" value="TreeGrafter"/>
</dbReference>
<keyword evidence="4" id="KW-0963">Cytoplasm</keyword>
<comment type="function">
    <text evidence="8">Tautomerization of D-dopachrome with decarboxylation to give 5,6-dihydroxyindole (DHI).</text>
</comment>
<evidence type="ECO:0000256" key="1">
    <source>
        <dbReference type="ARBA" id="ARBA00004496"/>
    </source>
</evidence>
<comment type="subunit">
    <text evidence="3">Homotrimer.</text>
</comment>
<dbReference type="PANTHER" id="PTHR11954:SF22">
    <property type="entry name" value="D-DOPACHROME DECARBOXYLASE"/>
    <property type="match status" value="1"/>
</dbReference>
<dbReference type="AlphaFoldDB" id="A0A2T7PI68"/>
<dbReference type="InterPro" id="IPR001398">
    <property type="entry name" value="Macrophage_inhib_fac"/>
</dbReference>
<dbReference type="SUPFAM" id="SSF55331">
    <property type="entry name" value="Tautomerase/MIF"/>
    <property type="match status" value="1"/>
</dbReference>
<comment type="subcellular location">
    <subcellularLocation>
        <location evidence="1">Cytoplasm</location>
    </subcellularLocation>
</comment>
<evidence type="ECO:0000256" key="3">
    <source>
        <dbReference type="ARBA" id="ARBA00011233"/>
    </source>
</evidence>
<comment type="caution">
    <text evidence="10">The sequence shown here is derived from an EMBL/GenBank/DDBJ whole genome shotgun (WGS) entry which is preliminary data.</text>
</comment>
<dbReference type="EMBL" id="PZQS01000004">
    <property type="protein sequence ID" value="PVD33121.1"/>
    <property type="molecule type" value="Genomic_DNA"/>
</dbReference>